<dbReference type="SUPFAM" id="SSF56024">
    <property type="entry name" value="Phospholipase D/nuclease"/>
    <property type="match status" value="2"/>
</dbReference>
<name>A0A261QX41_9BORD</name>
<dbReference type="InterPro" id="IPR025202">
    <property type="entry name" value="PLD-like_dom"/>
</dbReference>
<dbReference type="CDD" id="cd09111">
    <property type="entry name" value="PLDc_ymdC_like_1"/>
    <property type="match status" value="1"/>
</dbReference>
<dbReference type="EMBL" id="NEVK01000007">
    <property type="protein sequence ID" value="OZI17314.1"/>
    <property type="molecule type" value="Genomic_DNA"/>
</dbReference>
<dbReference type="Proteomes" id="UP000216947">
    <property type="component" value="Unassembled WGS sequence"/>
</dbReference>
<evidence type="ECO:0000259" key="1">
    <source>
        <dbReference type="PROSITE" id="PS50035"/>
    </source>
</evidence>
<dbReference type="PANTHER" id="PTHR21248:SF12">
    <property type="entry name" value="CARDIOLIPIN SYNTHASE C"/>
    <property type="match status" value="1"/>
</dbReference>
<accession>A0A261QX41</accession>
<organism evidence="2 3">
    <name type="scientific">Bordetella genomosp. 7</name>
    <dbReference type="NCBI Taxonomy" id="1416805"/>
    <lineage>
        <taxon>Bacteria</taxon>
        <taxon>Pseudomonadati</taxon>
        <taxon>Pseudomonadota</taxon>
        <taxon>Betaproteobacteria</taxon>
        <taxon>Burkholderiales</taxon>
        <taxon>Alcaligenaceae</taxon>
        <taxon>Bordetella</taxon>
    </lineage>
</organism>
<dbReference type="Gene3D" id="3.30.870.10">
    <property type="entry name" value="Endonuclease Chain A"/>
    <property type="match status" value="2"/>
</dbReference>
<dbReference type="PROSITE" id="PS50035">
    <property type="entry name" value="PLD"/>
    <property type="match status" value="2"/>
</dbReference>
<feature type="domain" description="PLD phosphodiesterase" evidence="1">
    <location>
        <begin position="395"/>
        <end position="422"/>
    </location>
</feature>
<dbReference type="PANTHER" id="PTHR21248">
    <property type="entry name" value="CARDIOLIPIN SYNTHASE"/>
    <property type="match status" value="1"/>
</dbReference>
<dbReference type="GO" id="GO:0030572">
    <property type="term" value="F:phosphatidyltransferase activity"/>
    <property type="evidence" value="ECO:0007669"/>
    <property type="project" value="UniProtKB-ARBA"/>
</dbReference>
<protein>
    <recommendedName>
        <fullName evidence="1">PLD phosphodiesterase domain-containing protein</fullName>
    </recommendedName>
</protein>
<gene>
    <name evidence="2" type="ORF">CAL19_15525</name>
</gene>
<sequence length="504" mass="54953">MAALGLAMLVGCSLPPQQGRTESSALPAEQARQTALGRAIAPLADAHPGLSGIYALADARAAFAARALLLRAAEKTLDVQYYIWRGDMTGTLLLEALYDAAERGVRVRLLLDDNGVAGLDDVLAALDSHPNIEVRLFNPFVIRRPKMLGYLTDFSRLNRRMHNKSFTADSQATIIGGRNIGDEYFGAADDVLFADLDLLAVGQVVGDVSNDFDRYWASESAYPIAALLGPADTSPLQALHESAEQVEQNPAASAYMQAMRDLPFIGQMLEGKLAFEWAPTRMVSDDPSKVSDPSPGTVTLVDQLKQVVGEPATELELVSPYFVPTEAGTAALTQMVRRGVRVQVLTNAYEATDVAVVHSGYVRQRKALLRGGVQLYEMRGQPDGTAQAAGPLGSSGSSLHAKTFSVDRQSVFVGSFNFDPRSINLNTELGFVVDSPVLAAQMADLFDQDVARHAYRVELEPDGSLYWIEEKDGVQHRHDTEPGTVWWQRWLIWFLSLLPIEPLL</sequence>
<evidence type="ECO:0000313" key="2">
    <source>
        <dbReference type="EMBL" id="OZI17314.1"/>
    </source>
</evidence>
<proteinExistence type="predicted"/>
<dbReference type="Pfam" id="PF13091">
    <property type="entry name" value="PLDc_2"/>
    <property type="match status" value="2"/>
</dbReference>
<comment type="caution">
    <text evidence="2">The sequence shown here is derived from an EMBL/GenBank/DDBJ whole genome shotgun (WGS) entry which is preliminary data.</text>
</comment>
<evidence type="ECO:0000313" key="3">
    <source>
        <dbReference type="Proteomes" id="UP000216947"/>
    </source>
</evidence>
<feature type="domain" description="PLD phosphodiesterase" evidence="1">
    <location>
        <begin position="157"/>
        <end position="184"/>
    </location>
</feature>
<dbReference type="CDD" id="cd09113">
    <property type="entry name" value="PLDc_ymdC_like_2"/>
    <property type="match status" value="1"/>
</dbReference>
<dbReference type="InterPro" id="IPR001736">
    <property type="entry name" value="PLipase_D/transphosphatidylase"/>
</dbReference>
<keyword evidence="3" id="KW-1185">Reference proteome</keyword>
<dbReference type="FunFam" id="3.30.870.10:FF:000024">
    <property type="entry name" value="Cardiolipin synthase C"/>
    <property type="match status" value="1"/>
</dbReference>
<dbReference type="GO" id="GO:0032049">
    <property type="term" value="P:cardiolipin biosynthetic process"/>
    <property type="evidence" value="ECO:0007669"/>
    <property type="project" value="UniProtKB-ARBA"/>
</dbReference>
<dbReference type="AlphaFoldDB" id="A0A261QX41"/>
<reference evidence="3" key="1">
    <citation type="submission" date="2017-05" db="EMBL/GenBank/DDBJ databases">
        <title>Complete and WGS of Bordetella genogroups.</title>
        <authorList>
            <person name="Spilker T."/>
            <person name="Lipuma J."/>
        </authorList>
    </citation>
    <scope>NUCLEOTIDE SEQUENCE [LARGE SCALE GENOMIC DNA]</scope>
    <source>
        <strain evidence="3">AU18089</strain>
    </source>
</reference>
<dbReference type="SMART" id="SM00155">
    <property type="entry name" value="PLDc"/>
    <property type="match status" value="2"/>
</dbReference>